<dbReference type="InterPro" id="IPR001544">
    <property type="entry name" value="Aminotrans_IV"/>
</dbReference>
<evidence type="ECO:0000313" key="3">
    <source>
        <dbReference type="Proteomes" id="UP000320582"/>
    </source>
</evidence>
<keyword evidence="2" id="KW-0456">Lyase</keyword>
<dbReference type="AlphaFoldDB" id="A0A543K9D1"/>
<reference evidence="2 3" key="1">
    <citation type="submission" date="2019-06" db="EMBL/GenBank/DDBJ databases">
        <title>Genomic Encyclopedia of Archaeal and Bacterial Type Strains, Phase II (KMG-II): from individual species to whole genera.</title>
        <authorList>
            <person name="Goeker M."/>
        </authorList>
    </citation>
    <scope>NUCLEOTIDE SEQUENCE [LARGE SCALE GENOMIC DNA]</scope>
    <source>
        <strain evidence="2 3">DSM 18423</strain>
    </source>
</reference>
<proteinExistence type="predicted"/>
<dbReference type="SUPFAM" id="SSF56752">
    <property type="entry name" value="D-aminoacid aminotransferase-like PLP-dependent enzymes"/>
    <property type="match status" value="1"/>
</dbReference>
<protein>
    <recommendedName>
        <fullName evidence="1">Probable branched-chain-amino-acid aminotransferase</fullName>
    </recommendedName>
</protein>
<keyword evidence="3" id="KW-1185">Reference proteome</keyword>
<accession>A0A543K9D1</accession>
<dbReference type="EMBL" id="VFPT01000001">
    <property type="protein sequence ID" value="TQM91689.1"/>
    <property type="molecule type" value="Genomic_DNA"/>
</dbReference>
<dbReference type="GO" id="GO:0016829">
    <property type="term" value="F:lyase activity"/>
    <property type="evidence" value="ECO:0007669"/>
    <property type="project" value="UniProtKB-KW"/>
</dbReference>
<evidence type="ECO:0000313" key="2">
    <source>
        <dbReference type="EMBL" id="TQM91689.1"/>
    </source>
</evidence>
<name>A0A543K9D1_9RHOB</name>
<dbReference type="InterPro" id="IPR043131">
    <property type="entry name" value="BCAT-like_N"/>
</dbReference>
<dbReference type="NCBIfam" id="NF005729">
    <property type="entry name" value="PRK07546.1-3"/>
    <property type="match status" value="1"/>
</dbReference>
<dbReference type="Gene3D" id="3.20.10.10">
    <property type="entry name" value="D-amino Acid Aminotransferase, subunit A, domain 2"/>
    <property type="match status" value="1"/>
</dbReference>
<dbReference type="RefSeq" id="WP_246086173.1">
    <property type="nucleotide sequence ID" value="NZ_VFPT01000001.1"/>
</dbReference>
<dbReference type="Pfam" id="PF01063">
    <property type="entry name" value="Aminotran_4"/>
    <property type="match status" value="1"/>
</dbReference>
<dbReference type="Gene3D" id="3.30.470.10">
    <property type="match status" value="1"/>
</dbReference>
<evidence type="ECO:0000256" key="1">
    <source>
        <dbReference type="ARBA" id="ARBA00014472"/>
    </source>
</evidence>
<organism evidence="2 3">
    <name type="scientific">Roseinatronobacter monicus</name>
    <dbReference type="NCBI Taxonomy" id="393481"/>
    <lineage>
        <taxon>Bacteria</taxon>
        <taxon>Pseudomonadati</taxon>
        <taxon>Pseudomonadota</taxon>
        <taxon>Alphaproteobacteria</taxon>
        <taxon>Rhodobacterales</taxon>
        <taxon>Paracoccaceae</taxon>
        <taxon>Roseinatronobacter</taxon>
    </lineage>
</organism>
<gene>
    <name evidence="2" type="ORF">BD293_0264</name>
</gene>
<dbReference type="InterPro" id="IPR036038">
    <property type="entry name" value="Aminotransferase-like"/>
</dbReference>
<dbReference type="InterPro" id="IPR043132">
    <property type="entry name" value="BCAT-like_C"/>
</dbReference>
<comment type="caution">
    <text evidence="2">The sequence shown here is derived from an EMBL/GenBank/DDBJ whole genome shotgun (WGS) entry which is preliminary data.</text>
</comment>
<sequence length="214" mass="23802">MESTLRNRVPHGTRLIETFGWYPGLRHADLHLARMARSASILGFPFDGTRARARMQQHSPTPLRCRLTLDAAGALEVTTAPLPPSPQFWRVRVAGDRVHADDPWLAVKSTQRALYDRMRAALPEGVDEWLFLNDRDELAEGTITNLFLVMPDGRKLTPARACGVLPGVLRAHLLADGWAEARLSLRDLHAARQVFMGNALRGLIPAKLDLQAHA</sequence>
<dbReference type="Proteomes" id="UP000320582">
    <property type="component" value="Unassembled WGS sequence"/>
</dbReference>